<protein>
    <submittedName>
        <fullName evidence="3">Myosin_tail_1 domain-containing protein</fullName>
    </submittedName>
</protein>
<reference evidence="3" key="1">
    <citation type="submission" date="2016-06" db="UniProtKB">
        <authorList>
            <consortium name="WormBaseParasite"/>
        </authorList>
    </citation>
    <scope>IDENTIFICATION</scope>
</reference>
<accession>A0A183TYF4</accession>
<evidence type="ECO:0000256" key="1">
    <source>
        <dbReference type="SAM" id="Coils"/>
    </source>
</evidence>
<evidence type="ECO:0000313" key="2">
    <source>
        <dbReference type="Proteomes" id="UP000050794"/>
    </source>
</evidence>
<dbReference type="Proteomes" id="UP000050794">
    <property type="component" value="Unassembled WGS sequence"/>
</dbReference>
<name>A0A183TYF4_TOXCA</name>
<feature type="coiled-coil region" evidence="1">
    <location>
        <begin position="13"/>
        <end position="75"/>
    </location>
</feature>
<keyword evidence="1" id="KW-0175">Coiled coil</keyword>
<proteinExistence type="predicted"/>
<evidence type="ECO:0000313" key="3">
    <source>
        <dbReference type="WBParaSite" id="TCNE_0000127301-mRNA-1"/>
    </source>
</evidence>
<organism evidence="2 3">
    <name type="scientific">Toxocara canis</name>
    <name type="common">Canine roundworm</name>
    <dbReference type="NCBI Taxonomy" id="6265"/>
    <lineage>
        <taxon>Eukaryota</taxon>
        <taxon>Metazoa</taxon>
        <taxon>Ecdysozoa</taxon>
        <taxon>Nematoda</taxon>
        <taxon>Chromadorea</taxon>
        <taxon>Rhabditida</taxon>
        <taxon>Spirurina</taxon>
        <taxon>Ascaridomorpha</taxon>
        <taxon>Ascaridoidea</taxon>
        <taxon>Toxocaridae</taxon>
        <taxon>Toxocara</taxon>
    </lineage>
</organism>
<keyword evidence="2" id="KW-1185">Reference proteome</keyword>
<dbReference type="AlphaFoldDB" id="A0A183TYF4"/>
<sequence length="107" mass="11796">LSSFQCEEDRKNSDRLTELCDKLQVKLKIYKRQVEEAEEVAAVNLGKYRQLMSQVDDANERADIAENSLAKLRSKNRASTIGPLGLSASASFVHVASASDVAALQQQ</sequence>
<dbReference type="WBParaSite" id="TCNE_0000127301-mRNA-1">
    <property type="protein sequence ID" value="TCNE_0000127301-mRNA-1"/>
    <property type="gene ID" value="TCNE_0000127301"/>
</dbReference>